<gene>
    <name evidence="3" type="ORF">BON22_4090</name>
    <name evidence="2" type="ORF">CYFA0S_02e01552g</name>
</gene>
<evidence type="ECO:0000256" key="1">
    <source>
        <dbReference type="SAM" id="MobiDB-lite"/>
    </source>
</evidence>
<sequence>MPAARTTIIISDLSREQCLTVPRAIRADIDSLTAEFQLGDDLIDTWSELAFLSRLVIIVNNEQNASAVYKYLKSVHPDLKIHLSESIVRRHKSFDATLKTPISPKPDLYEEKEPSKSDDEESLGPYFRKRSNTKVLLEGLKLNTAADVVKQDGTISPMSPTITLDEALDQ</sequence>
<dbReference type="VEuPathDB" id="FungiDB:BON22_4090"/>
<evidence type="ECO:0000313" key="4">
    <source>
        <dbReference type="Proteomes" id="UP000189513"/>
    </source>
</evidence>
<reference evidence="3" key="3">
    <citation type="submission" date="2017-01" db="EMBL/GenBank/DDBJ databases">
        <authorList>
            <person name="Mah S.A."/>
            <person name="Swanson W.J."/>
            <person name="Moy G.W."/>
            <person name="Vacquier V.D."/>
        </authorList>
    </citation>
    <scope>NUCLEOTIDE SEQUENCE [LARGE SCALE GENOMIC DNA]</scope>
    <source>
        <strain evidence="3">65</strain>
    </source>
</reference>
<evidence type="ECO:0000313" key="3">
    <source>
        <dbReference type="EMBL" id="ONH66107.1"/>
    </source>
</evidence>
<organism evidence="2">
    <name type="scientific">Cyberlindnera fabianii</name>
    <name type="common">Yeast</name>
    <name type="synonym">Hansenula fabianii</name>
    <dbReference type="NCBI Taxonomy" id="36022"/>
    <lineage>
        <taxon>Eukaryota</taxon>
        <taxon>Fungi</taxon>
        <taxon>Dikarya</taxon>
        <taxon>Ascomycota</taxon>
        <taxon>Saccharomycotina</taxon>
        <taxon>Saccharomycetes</taxon>
        <taxon>Phaffomycetales</taxon>
        <taxon>Phaffomycetaceae</taxon>
        <taxon>Cyberlindnera</taxon>
    </lineage>
</organism>
<dbReference type="OMA" id="LSECIIR"/>
<dbReference type="EMBL" id="LK052887">
    <property type="protein sequence ID" value="CDR38426.1"/>
    <property type="molecule type" value="Genomic_DNA"/>
</dbReference>
<dbReference type="Proteomes" id="UP000189513">
    <property type="component" value="Unassembled WGS sequence"/>
</dbReference>
<proteinExistence type="predicted"/>
<dbReference type="OrthoDB" id="4069757at2759"/>
<name>A0A061AMR1_CYBFA</name>
<accession>A0A061AMR1</accession>
<feature type="compositionally biased region" description="Basic and acidic residues" evidence="1">
    <location>
        <begin position="107"/>
        <end position="117"/>
    </location>
</feature>
<protein>
    <submittedName>
        <fullName evidence="2">CYFA0S02e01552g1_1</fullName>
    </submittedName>
</protein>
<reference evidence="4" key="2">
    <citation type="journal article" date="2017" name="Genome Announc.">
        <title>Genome sequences of Cyberlindnera fabianii 65, Pichia kudriavzevii 129, and Saccharomyces cerevisiae 131 isolated from fermented masau fruits in Zimbabwe.</title>
        <authorList>
            <person name="van Rijswijck I.M.H."/>
            <person name="Derks M.F.L."/>
            <person name="Abee T."/>
            <person name="de Ridder D."/>
            <person name="Smid E.J."/>
        </authorList>
    </citation>
    <scope>NUCLEOTIDE SEQUENCE [LARGE SCALE GENOMIC DNA]</scope>
    <source>
        <strain evidence="4">65</strain>
    </source>
</reference>
<keyword evidence="4" id="KW-1185">Reference proteome</keyword>
<dbReference type="AlphaFoldDB" id="A0A061AMR1"/>
<reference evidence="2" key="1">
    <citation type="journal article" date="2014" name="Genome Announc.">
        <title>Genome sequence of the yeast Cyberlindnera fabianii (Hansenula fabianii).</title>
        <authorList>
            <person name="Freel K.C."/>
            <person name="Sarilar V."/>
            <person name="Neuveglise C."/>
            <person name="Devillers H."/>
            <person name="Friedrich A."/>
            <person name="Schacherer J."/>
        </authorList>
    </citation>
    <scope>NUCLEOTIDE SEQUENCE</scope>
    <source>
        <strain evidence="2">YJS4271</strain>
    </source>
</reference>
<evidence type="ECO:0000313" key="2">
    <source>
        <dbReference type="EMBL" id="CDR38426.1"/>
    </source>
</evidence>
<feature type="region of interest" description="Disordered" evidence="1">
    <location>
        <begin position="98"/>
        <end position="126"/>
    </location>
</feature>
<dbReference type="EMBL" id="MPUK01000008">
    <property type="protein sequence ID" value="ONH66107.1"/>
    <property type="molecule type" value="Genomic_DNA"/>
</dbReference>